<protein>
    <submittedName>
        <fullName evidence="1">Uncharacterized protein</fullName>
    </submittedName>
</protein>
<dbReference type="VEuPathDB" id="FungiDB:PADG_08151"/>
<accession>A0A1D2JCW0</accession>
<evidence type="ECO:0000313" key="2">
    <source>
        <dbReference type="Proteomes" id="UP000242814"/>
    </source>
</evidence>
<dbReference type="Proteomes" id="UP000242814">
    <property type="component" value="Unassembled WGS sequence"/>
</dbReference>
<gene>
    <name evidence="1" type="ORF">ACO22_04573</name>
</gene>
<dbReference type="OMA" id="IADFAFH"/>
<dbReference type="VEuPathDB" id="FungiDB:PABG_07508"/>
<sequence>MAENDLPRTPPVLALQLPGEGLQISAWAQRSITSKEVFNSLSADQVAILPFPPLEPFFTSLCRPYIKKQEVIAAIAAEMLVDGMDMDEMCCRRCFDDPEQAAELNFALKLALGKVIADFAFHTE</sequence>
<dbReference type="AlphaFoldDB" id="A0A1D2JCW0"/>
<dbReference type="EMBL" id="LZYO01000184">
    <property type="protein sequence ID" value="ODH26523.1"/>
    <property type="molecule type" value="Genomic_DNA"/>
</dbReference>
<reference evidence="1 2" key="1">
    <citation type="submission" date="2016-06" db="EMBL/GenBank/DDBJ databases">
        <authorList>
            <person name="Kjaerup R.B."/>
            <person name="Dalgaard T.S."/>
            <person name="Juul-Madsen H.R."/>
        </authorList>
    </citation>
    <scope>NUCLEOTIDE SEQUENCE [LARGE SCALE GENOMIC DNA]</scope>
    <source>
        <strain evidence="1 2">Pb300</strain>
    </source>
</reference>
<proteinExistence type="predicted"/>
<evidence type="ECO:0000313" key="1">
    <source>
        <dbReference type="EMBL" id="ODH26523.1"/>
    </source>
</evidence>
<organism evidence="1 2">
    <name type="scientific">Paracoccidioides brasiliensis</name>
    <dbReference type="NCBI Taxonomy" id="121759"/>
    <lineage>
        <taxon>Eukaryota</taxon>
        <taxon>Fungi</taxon>
        <taxon>Dikarya</taxon>
        <taxon>Ascomycota</taxon>
        <taxon>Pezizomycotina</taxon>
        <taxon>Eurotiomycetes</taxon>
        <taxon>Eurotiomycetidae</taxon>
        <taxon>Onygenales</taxon>
        <taxon>Ajellomycetaceae</taxon>
        <taxon>Paracoccidioides</taxon>
    </lineage>
</organism>
<comment type="caution">
    <text evidence="1">The sequence shown here is derived from an EMBL/GenBank/DDBJ whole genome shotgun (WGS) entry which is preliminary data.</text>
</comment>
<name>A0A1D2JCW0_PARBR</name>